<dbReference type="InterPro" id="IPR050927">
    <property type="entry name" value="TRPM"/>
</dbReference>
<name>A0A1W7RAU8_9SCOR</name>
<keyword evidence="11" id="KW-0407">Ion channel</keyword>
<keyword evidence="8 13" id="KW-1133">Transmembrane helix</keyword>
<reference evidence="16" key="1">
    <citation type="submission" date="2016-11" db="EMBL/GenBank/DDBJ databases">
        <title>Venom-gland transcriptomics and venom proteomics of the black-back scorpion (Hadrurus spadix) reveal detectability challenges and an unexplored realm of animal toxin diversity.</title>
        <authorList>
            <person name="Rokyta D.R."/>
            <person name="Ward M.J."/>
        </authorList>
    </citation>
    <scope>NUCLEOTIDE SEQUENCE</scope>
    <source>
        <tissue evidence="16">Venom gland</tissue>
    </source>
</reference>
<feature type="transmembrane region" description="Helical" evidence="13">
    <location>
        <begin position="869"/>
        <end position="888"/>
    </location>
</feature>
<feature type="transmembrane region" description="Helical" evidence="13">
    <location>
        <begin position="1109"/>
        <end position="1137"/>
    </location>
</feature>
<dbReference type="Pfam" id="PF25508">
    <property type="entry name" value="TRPM2"/>
    <property type="match status" value="1"/>
</dbReference>
<evidence type="ECO:0000256" key="9">
    <source>
        <dbReference type="ARBA" id="ARBA00023065"/>
    </source>
</evidence>
<feature type="transmembrane region" description="Helical" evidence="13">
    <location>
        <begin position="937"/>
        <end position="958"/>
    </location>
</feature>
<evidence type="ECO:0000256" key="4">
    <source>
        <dbReference type="ARBA" id="ARBA00022568"/>
    </source>
</evidence>
<keyword evidence="9" id="KW-0406">Ion transport</keyword>
<keyword evidence="5" id="KW-0107">Calcium channel</keyword>
<feature type="compositionally biased region" description="Basic residues" evidence="12">
    <location>
        <begin position="26"/>
        <end position="41"/>
    </location>
</feature>
<evidence type="ECO:0000256" key="1">
    <source>
        <dbReference type="ARBA" id="ARBA00004651"/>
    </source>
</evidence>
<dbReference type="Gene3D" id="3.90.79.10">
    <property type="entry name" value="Nucleoside Triphosphate Pyrophosphohydrolase"/>
    <property type="match status" value="1"/>
</dbReference>
<accession>A0A1W7RAU8</accession>
<keyword evidence="3" id="KW-1003">Cell membrane</keyword>
<protein>
    <submittedName>
        <fullName evidence="16">Protein ced-11</fullName>
    </submittedName>
</protein>
<dbReference type="GO" id="GO:0005886">
    <property type="term" value="C:plasma membrane"/>
    <property type="evidence" value="ECO:0007669"/>
    <property type="project" value="UniProtKB-SubCell"/>
</dbReference>
<sequence>MFHRKVSPRETKEENTIMTQPESTQPKKHSLRKKSSRRRSKVSLIRQSSNAPSVTFGEELQQSRYMTAQGEISFWKNFAYEIPARPFIRVTHDINMEDVANVMTSNWEIGHPRIVLVLISNAVSLGGWKNSRQLENFKKGLIKAANTTDMWILTHGTNIGIVKVIGDAVQEELLRRQALRCHKHPHQTNVRLPKLRLIGIAREDLISYSDMFDGRTTRVEIENEGNNPDEGKFELNADHSHYIIVKDSTINKTGIHYFLLRLEQYLVAASEAQISSNETAVDGSSQEQCPLGGVEIPVVALLVQGGYNCARLVLDHLKKRLPVVVIRGSGGFADLLAYAYYEVEQRPHGIMDAEYVENYLKPELSTKIAYEFPVFCDNNLARNMFRDRIMDCVRHAHQDGRVYLTILNLHSHACNLQNLDEHILRALFKCHRSDKSDQTSWQARMQKDLYLTLDWNSPHVAVSEVFQKDTCHNFQISKAVFEQALHQSNREDFISLFLEQGFQVHKYLTPRRLKNLFRIAQREEFFRAICWETILGHSGLTKLSKNFIDVDLNWLLYKMTGISDFVNSQELSLNAMGMYPLDPASAERKALSILIMWAVLTKRTKLAKLLWKNSDQPIHLALIISMVYNRLVIYISETITRTEMEDLSKEFAEMATGVLDASYKEATCRTYDVLCEESQDWSYRTAVDIAADAKNRTFLSHPSCQKWLTNMFLGNIRIRDLTWGFITIPVWLKVILSAFLVVPMYIWVRFKSDPLTSDENEESDGDSDEERDERDGDKDTLIHRNAVRKESIKRVGGENSGRNDVKRNSAIPIKQFDTDLFVYYRPNIFRMIYLMWSAPITKFWTFQTFYIIYLAIFSLAVMWPSCGNWYLDIAVCSWTTLILIEIIHRTYVLYKKYTSIPLYRKCAEILLIIVFIILYIFSRIVKVGLFLDPYNGRVLLCCGLLYFYYRIIAIYLPISPTLGPLLYRVKLMVLEDFVNFMRMVLLIIISGGIVIHAVLYPDYPLSIELFRRTFHKAWFSLFLTPIDDLQVKKECLNKRWEGNAGECIAGSYTEIACPNVGLWPYIFSIQYFVLLKLIMMTLLYALFSATASKLQTEVDAIWKFQRYQLIVDFAACLRLPAPLNIFSYILIVGRWLLKCSTCKICQRTDETDSPLMAPQSKGQRLSEKDYNYWRQLAQDYSKKEQEKESESNMLKKQTEIIGTITEDVDYQKKVLRQLKGRLGELERMMAHSHVSLENIKHLAKKDKERGILSQPVHMLSRHSPYPGTMVQRFPVPDKYVPWEVMWIDYDPVAFTRPKEDFTSNLRSYVDLDILYHREQYGEDNLPVFTWNSISISPAGVGIDRQSWMRTEDGIPLTYKLDSESVPQNPRGRTGLRGKGSLPRWGPNHYVIVIITRWQKSKYTIFGGKGVEFVVMRTERHDHITLPGGFVSNENRYEVVRSLFKSDKVSEVWRDQEAMISFFTECSVPESEDDSDKDMKCELIIQGYMDDPWNTDQAWKEVELWHIHYNGQEILQENLQPTLWWRVITDDVFIKLPAGQTSFLQEVTQRLETSVL</sequence>
<proteinExistence type="predicted"/>
<keyword evidence="10 13" id="KW-0472">Membrane</keyword>
<evidence type="ECO:0000256" key="11">
    <source>
        <dbReference type="ARBA" id="ARBA00023303"/>
    </source>
</evidence>
<dbReference type="InterPro" id="IPR057366">
    <property type="entry name" value="TRPM-like"/>
</dbReference>
<feature type="region of interest" description="Disordered" evidence="12">
    <location>
        <begin position="1"/>
        <end position="50"/>
    </location>
</feature>
<feature type="compositionally biased region" description="Acidic residues" evidence="12">
    <location>
        <begin position="756"/>
        <end position="772"/>
    </location>
</feature>
<feature type="transmembrane region" description="Helical" evidence="13">
    <location>
        <begin position="1069"/>
        <end position="1089"/>
    </location>
</feature>
<comment type="subcellular location">
    <subcellularLocation>
        <location evidence="1">Cell membrane</location>
        <topology evidence="1">Multi-pass membrane protein</topology>
    </subcellularLocation>
</comment>
<evidence type="ECO:0000259" key="14">
    <source>
        <dbReference type="Pfam" id="PF18139"/>
    </source>
</evidence>
<feature type="transmembrane region" description="Helical" evidence="13">
    <location>
        <begin position="843"/>
        <end position="863"/>
    </location>
</feature>
<evidence type="ECO:0000256" key="13">
    <source>
        <dbReference type="SAM" id="Phobius"/>
    </source>
</evidence>
<evidence type="ECO:0000256" key="10">
    <source>
        <dbReference type="ARBA" id="ARBA00023136"/>
    </source>
</evidence>
<dbReference type="PANTHER" id="PTHR13800:SF1">
    <property type="entry name" value="TRANSIENT RECEPTOR POTENTIAL CATION CHANNEL TRPM"/>
    <property type="match status" value="1"/>
</dbReference>
<keyword evidence="7" id="KW-0106">Calcium</keyword>
<evidence type="ECO:0000256" key="8">
    <source>
        <dbReference type="ARBA" id="ARBA00022989"/>
    </source>
</evidence>
<evidence type="ECO:0000313" key="16">
    <source>
        <dbReference type="EMBL" id="JAV48246.1"/>
    </source>
</evidence>
<feature type="domain" description="TRPM SLOG" evidence="14">
    <location>
        <begin position="86"/>
        <end position="392"/>
    </location>
</feature>
<evidence type="ECO:0000256" key="7">
    <source>
        <dbReference type="ARBA" id="ARBA00022837"/>
    </source>
</evidence>
<dbReference type="InterPro" id="IPR015797">
    <property type="entry name" value="NUDIX_hydrolase-like_dom_sf"/>
</dbReference>
<evidence type="ECO:0000256" key="12">
    <source>
        <dbReference type="SAM" id="MobiDB-lite"/>
    </source>
</evidence>
<feature type="region of interest" description="Disordered" evidence="12">
    <location>
        <begin position="755"/>
        <end position="776"/>
    </location>
</feature>
<dbReference type="GO" id="GO:0005262">
    <property type="term" value="F:calcium channel activity"/>
    <property type="evidence" value="ECO:0007669"/>
    <property type="project" value="UniProtKB-KW"/>
</dbReference>
<keyword evidence="4" id="KW-0109">Calcium transport</keyword>
<feature type="transmembrane region" description="Helical" evidence="13">
    <location>
        <begin position="909"/>
        <end position="931"/>
    </location>
</feature>
<evidence type="ECO:0000256" key="5">
    <source>
        <dbReference type="ARBA" id="ARBA00022673"/>
    </source>
</evidence>
<dbReference type="SUPFAM" id="SSF55811">
    <property type="entry name" value="Nudix"/>
    <property type="match status" value="1"/>
</dbReference>
<feature type="domain" description="TRPM-like" evidence="15">
    <location>
        <begin position="477"/>
        <end position="701"/>
    </location>
</feature>
<feature type="transmembrane region" description="Helical" evidence="13">
    <location>
        <begin position="721"/>
        <end position="748"/>
    </location>
</feature>
<keyword evidence="2" id="KW-0813">Transport</keyword>
<dbReference type="Pfam" id="PF25969">
    <property type="entry name" value="NUDT9_N"/>
    <property type="match status" value="1"/>
</dbReference>
<dbReference type="InterPro" id="IPR041491">
    <property type="entry name" value="TRPM_SLOG"/>
</dbReference>
<organism evidence="16">
    <name type="scientific">Hadrurus spadix</name>
    <dbReference type="NCBI Taxonomy" id="141984"/>
    <lineage>
        <taxon>Eukaryota</taxon>
        <taxon>Metazoa</taxon>
        <taxon>Ecdysozoa</taxon>
        <taxon>Arthropoda</taxon>
        <taxon>Chelicerata</taxon>
        <taxon>Arachnida</taxon>
        <taxon>Scorpiones</taxon>
        <taxon>Iurida</taxon>
        <taxon>Iuroidea</taxon>
        <taxon>Hadrurus</taxon>
    </lineage>
</organism>
<feature type="transmembrane region" description="Helical" evidence="13">
    <location>
        <begin position="979"/>
        <end position="1000"/>
    </location>
</feature>
<keyword evidence="6 13" id="KW-0812">Transmembrane</keyword>
<dbReference type="Pfam" id="PF18139">
    <property type="entry name" value="LSDAT_euk"/>
    <property type="match status" value="1"/>
</dbReference>
<dbReference type="EMBL" id="GFAH01000143">
    <property type="protein sequence ID" value="JAV48246.1"/>
    <property type="molecule type" value="Transcribed_RNA"/>
</dbReference>
<dbReference type="PANTHER" id="PTHR13800">
    <property type="entry name" value="TRANSIENT RECEPTOR POTENTIAL CATION CHANNEL, SUBFAMILY M, MEMBER 6"/>
    <property type="match status" value="1"/>
</dbReference>
<evidence type="ECO:0000259" key="15">
    <source>
        <dbReference type="Pfam" id="PF25508"/>
    </source>
</evidence>
<evidence type="ECO:0000256" key="6">
    <source>
        <dbReference type="ARBA" id="ARBA00022692"/>
    </source>
</evidence>
<evidence type="ECO:0000256" key="2">
    <source>
        <dbReference type="ARBA" id="ARBA00022448"/>
    </source>
</evidence>
<evidence type="ECO:0000256" key="3">
    <source>
        <dbReference type="ARBA" id="ARBA00022475"/>
    </source>
</evidence>